<dbReference type="SUPFAM" id="SSF82171">
    <property type="entry name" value="DPP6 N-terminal domain-like"/>
    <property type="match status" value="1"/>
</dbReference>
<organism evidence="3 4">
    <name type="scientific">Patulibacter brassicae</name>
    <dbReference type="NCBI Taxonomy" id="1705717"/>
    <lineage>
        <taxon>Bacteria</taxon>
        <taxon>Bacillati</taxon>
        <taxon>Actinomycetota</taxon>
        <taxon>Thermoleophilia</taxon>
        <taxon>Solirubrobacterales</taxon>
        <taxon>Patulibacteraceae</taxon>
        <taxon>Patulibacter</taxon>
    </lineage>
</organism>
<name>A0ABU4VKQ1_9ACTN</name>
<dbReference type="Gene3D" id="2.120.10.30">
    <property type="entry name" value="TolB, C-terminal domain"/>
    <property type="match status" value="1"/>
</dbReference>
<gene>
    <name evidence="3" type="ORF">SK069_11705</name>
</gene>
<dbReference type="EMBL" id="JAXAVX010000005">
    <property type="protein sequence ID" value="MDX8152264.1"/>
    <property type="molecule type" value="Genomic_DNA"/>
</dbReference>
<keyword evidence="2" id="KW-0732">Signal</keyword>
<evidence type="ECO:0000256" key="2">
    <source>
        <dbReference type="SAM" id="SignalP"/>
    </source>
</evidence>
<proteinExistence type="predicted"/>
<evidence type="ECO:0000313" key="3">
    <source>
        <dbReference type="EMBL" id="MDX8152264.1"/>
    </source>
</evidence>
<feature type="signal peptide" evidence="2">
    <location>
        <begin position="1"/>
        <end position="32"/>
    </location>
</feature>
<comment type="caution">
    <text evidence="3">The sequence shown here is derived from an EMBL/GenBank/DDBJ whole genome shotgun (WGS) entry which is preliminary data.</text>
</comment>
<sequence length="396" mass="40794">MRHPISARAARRSGVRVGALVLTAATATSVVAVGASAALPRANDPYKKQQLVVRSADGGIATEPDFSHDSRANRFLGYVSTATNIAGTVARGTRNVYVLSRTGSIQASGNAWQPGASRLVSAGLGGQPANGDSWAPSLSGFTKAGDAPGAAKQMAFLSNATNLVAGTPADGRTFAYVTPVGGGALRRIDAPGSATGVEVSGDSTAVVVSTTTGLYLFTPRNGKVRQLVKAAGITDPSVTARATEVVYARGSSIYTKRTSGNPRSKRVAQGSHPDVDAGGQTKKDKGRVRAVAYTSGGKAFRKRLDTGVVEDLGSQDVTTNVKLNAGGSTIVYGTGRDVGVRVRVLESLKFGGYDRAQGTCPEGQGDVTHVAVSTRYNYVAFTCEGGGLYLQHVGEK</sequence>
<evidence type="ECO:0000256" key="1">
    <source>
        <dbReference type="SAM" id="MobiDB-lite"/>
    </source>
</evidence>
<dbReference type="Proteomes" id="UP001277761">
    <property type="component" value="Unassembled WGS sequence"/>
</dbReference>
<feature type="chain" id="PRO_5046590370" description="WD40 repeat domain-containing protein" evidence="2">
    <location>
        <begin position="33"/>
        <end position="396"/>
    </location>
</feature>
<reference evidence="3 4" key="1">
    <citation type="submission" date="2023-11" db="EMBL/GenBank/DDBJ databases">
        <authorList>
            <person name="Xu M."/>
            <person name="Jiang T."/>
        </authorList>
    </citation>
    <scope>NUCLEOTIDE SEQUENCE [LARGE SCALE GENOMIC DNA]</scope>
    <source>
        <strain evidence="3 4">SD</strain>
    </source>
</reference>
<accession>A0ABU4VKQ1</accession>
<dbReference type="RefSeq" id="WP_319954419.1">
    <property type="nucleotide sequence ID" value="NZ_JAXAVX010000005.1"/>
</dbReference>
<evidence type="ECO:0000313" key="4">
    <source>
        <dbReference type="Proteomes" id="UP001277761"/>
    </source>
</evidence>
<feature type="region of interest" description="Disordered" evidence="1">
    <location>
        <begin position="256"/>
        <end position="286"/>
    </location>
</feature>
<protein>
    <recommendedName>
        <fullName evidence="5">WD40 repeat domain-containing protein</fullName>
    </recommendedName>
</protein>
<keyword evidence="4" id="KW-1185">Reference proteome</keyword>
<dbReference type="InterPro" id="IPR011042">
    <property type="entry name" value="6-blade_b-propeller_TolB-like"/>
</dbReference>
<dbReference type="SUPFAM" id="SSF69304">
    <property type="entry name" value="Tricorn protease N-terminal domain"/>
    <property type="match status" value="1"/>
</dbReference>
<evidence type="ECO:0008006" key="5">
    <source>
        <dbReference type="Google" id="ProtNLM"/>
    </source>
</evidence>